<dbReference type="EMBL" id="CAQQ02102079">
    <property type="status" value="NOT_ANNOTATED_CDS"/>
    <property type="molecule type" value="Genomic_DNA"/>
</dbReference>
<name>T1GFJ6_MEGSC</name>
<dbReference type="HOGENOM" id="CLU_2925248_0_0_1"/>
<organism evidence="1 2">
    <name type="scientific">Megaselia scalaris</name>
    <name type="common">Humpbacked fly</name>
    <name type="synonym">Phora scalaris</name>
    <dbReference type="NCBI Taxonomy" id="36166"/>
    <lineage>
        <taxon>Eukaryota</taxon>
        <taxon>Metazoa</taxon>
        <taxon>Ecdysozoa</taxon>
        <taxon>Arthropoda</taxon>
        <taxon>Hexapoda</taxon>
        <taxon>Insecta</taxon>
        <taxon>Pterygota</taxon>
        <taxon>Neoptera</taxon>
        <taxon>Endopterygota</taxon>
        <taxon>Diptera</taxon>
        <taxon>Brachycera</taxon>
        <taxon>Muscomorpha</taxon>
        <taxon>Platypezoidea</taxon>
        <taxon>Phoridae</taxon>
        <taxon>Megaseliini</taxon>
        <taxon>Megaselia</taxon>
    </lineage>
</organism>
<evidence type="ECO:0000313" key="2">
    <source>
        <dbReference type="Proteomes" id="UP000015102"/>
    </source>
</evidence>
<proteinExistence type="predicted"/>
<accession>T1GFJ6</accession>
<dbReference type="EMBL" id="CAQQ02102080">
    <property type="status" value="NOT_ANNOTATED_CDS"/>
    <property type="molecule type" value="Genomic_DNA"/>
</dbReference>
<reference evidence="2" key="1">
    <citation type="submission" date="2013-02" db="EMBL/GenBank/DDBJ databases">
        <authorList>
            <person name="Hughes D."/>
        </authorList>
    </citation>
    <scope>NUCLEOTIDE SEQUENCE</scope>
    <source>
        <strain>Durham</strain>
        <strain evidence="2">NC isolate 2 -- Noor lab</strain>
    </source>
</reference>
<sequence>MNITTINGGVVKQGKAGTVPIPVRSSTISIIPNPNICSIFCENFVQSPTIELGLLIIKPFV</sequence>
<protein>
    <submittedName>
        <fullName evidence="1">Uncharacterized protein</fullName>
    </submittedName>
</protein>
<dbReference type="EnsemblMetazoa" id="MESCA002138-RA">
    <property type="protein sequence ID" value="MESCA002138-PA"/>
    <property type="gene ID" value="MESCA002138"/>
</dbReference>
<keyword evidence="2" id="KW-1185">Reference proteome</keyword>
<dbReference type="AlphaFoldDB" id="T1GFJ6"/>
<dbReference type="Proteomes" id="UP000015102">
    <property type="component" value="Unassembled WGS sequence"/>
</dbReference>
<reference evidence="1" key="2">
    <citation type="submission" date="2015-06" db="UniProtKB">
        <authorList>
            <consortium name="EnsemblMetazoa"/>
        </authorList>
    </citation>
    <scope>IDENTIFICATION</scope>
</reference>
<evidence type="ECO:0000313" key="1">
    <source>
        <dbReference type="EnsemblMetazoa" id="MESCA002138-PA"/>
    </source>
</evidence>